<dbReference type="SUPFAM" id="SSF50939">
    <property type="entry name" value="Sialidases"/>
    <property type="match status" value="1"/>
</dbReference>
<reference evidence="3" key="1">
    <citation type="journal article" date="2020" name="Nature">
        <title>Giant virus diversity and host interactions through global metagenomics.</title>
        <authorList>
            <person name="Schulz F."/>
            <person name="Roux S."/>
            <person name="Paez-Espino D."/>
            <person name="Jungbluth S."/>
            <person name="Walsh D.A."/>
            <person name="Denef V.J."/>
            <person name="McMahon K.D."/>
            <person name="Konstantinidis K.T."/>
            <person name="Eloe-Fadrosh E.A."/>
            <person name="Kyrpides N.C."/>
            <person name="Woyke T."/>
        </authorList>
    </citation>
    <scope>NUCLEOTIDE SEQUENCE</scope>
    <source>
        <strain evidence="3">GVMAG-S-1040241-154</strain>
    </source>
</reference>
<feature type="transmembrane region" description="Helical" evidence="2">
    <location>
        <begin position="5"/>
        <end position="23"/>
    </location>
</feature>
<dbReference type="Gene3D" id="2.130.10.10">
    <property type="entry name" value="YVTN repeat-like/Quinoprotein amine dehydrogenase"/>
    <property type="match status" value="1"/>
</dbReference>
<keyword evidence="2" id="KW-0812">Transmembrane</keyword>
<protein>
    <recommendedName>
        <fullName evidence="4">Photosynthesis system II assembly factor Ycf48/Hcf136-like domain-containing protein</fullName>
    </recommendedName>
</protein>
<evidence type="ECO:0000256" key="2">
    <source>
        <dbReference type="SAM" id="Phobius"/>
    </source>
</evidence>
<keyword evidence="2" id="KW-1133">Transmembrane helix</keyword>
<evidence type="ECO:0000313" key="3">
    <source>
        <dbReference type="EMBL" id="QHU07189.1"/>
    </source>
</evidence>
<feature type="compositionally biased region" description="Pro residues" evidence="1">
    <location>
        <begin position="70"/>
        <end position="81"/>
    </location>
</feature>
<proteinExistence type="predicted"/>
<sequence length="505" mass="58152">MIKYILSVIFIIIIIIILYFSSIQENYANYILESDTDNDPIQRTETVTITSYRNIKKSKTSDKTVYEPLPTTPPTTPPDTPTTPISSQETIPSVSVESEETFDISEYETSITIDLYNNKFGVNCFALSQEGNIIVVIPNDNNLLYLTRDGGVNWNYKQLPKNNKWKNIYLLENNNFNLLVLMGLEKNIYISRFLGDEWNLISEYQGNDICYTNDLSLIYIATNKGILYNSNNGDLTFDVVGCNNDCLINYNSYNGVYKFKELDQSDILNKNVKKITCNKFGNIIILNIDNMLKLAKIKTNEQENNGEIKSYNSGNRTPLYDLVDLSNIKFLCNNSPDKELCDMINNIRNPSFLFKYKMSFFPSSKGELILTDNGKLYKYIFDESKSDVFEKYNIEDLNQINQLENIDISLITNDNIRDKNITQIIKFTDPTGDNIMGIIDNKQIFVQNKNKYLLPEINLDSNSEITKISTNKNGSKVLILANNKLYINIDFLNNKNYFIELEYNI</sequence>
<dbReference type="EMBL" id="MN740684">
    <property type="protein sequence ID" value="QHU07189.1"/>
    <property type="molecule type" value="Genomic_DNA"/>
</dbReference>
<evidence type="ECO:0000256" key="1">
    <source>
        <dbReference type="SAM" id="MobiDB-lite"/>
    </source>
</evidence>
<name>A0A6C0JNN1_9ZZZZ</name>
<evidence type="ECO:0008006" key="4">
    <source>
        <dbReference type="Google" id="ProtNLM"/>
    </source>
</evidence>
<accession>A0A6C0JNN1</accession>
<dbReference type="InterPro" id="IPR036278">
    <property type="entry name" value="Sialidase_sf"/>
</dbReference>
<organism evidence="3">
    <name type="scientific">viral metagenome</name>
    <dbReference type="NCBI Taxonomy" id="1070528"/>
    <lineage>
        <taxon>unclassified sequences</taxon>
        <taxon>metagenomes</taxon>
        <taxon>organismal metagenomes</taxon>
    </lineage>
</organism>
<feature type="region of interest" description="Disordered" evidence="1">
    <location>
        <begin position="60"/>
        <end position="90"/>
    </location>
</feature>
<keyword evidence="2" id="KW-0472">Membrane</keyword>
<dbReference type="AlphaFoldDB" id="A0A6C0JNN1"/>
<dbReference type="InterPro" id="IPR015943">
    <property type="entry name" value="WD40/YVTN_repeat-like_dom_sf"/>
</dbReference>